<dbReference type="EMBL" id="JADMLG010000013">
    <property type="protein sequence ID" value="MBH0779939.1"/>
    <property type="molecule type" value="Genomic_DNA"/>
</dbReference>
<proteinExistence type="predicted"/>
<evidence type="ECO:0000313" key="1">
    <source>
        <dbReference type="EMBL" id="MBH0779939.1"/>
    </source>
</evidence>
<dbReference type="Proteomes" id="UP000655751">
    <property type="component" value="Unassembled WGS sequence"/>
</dbReference>
<accession>A0A931IEG6</accession>
<name>A0A931IEG6_9NOCA</name>
<dbReference type="AlphaFoldDB" id="A0A931IEG6"/>
<comment type="caution">
    <text evidence="1">The sequence shown here is derived from an EMBL/GenBank/DDBJ whole genome shotgun (WGS) entry which is preliminary data.</text>
</comment>
<evidence type="ECO:0000313" key="2">
    <source>
        <dbReference type="Proteomes" id="UP000655751"/>
    </source>
</evidence>
<reference evidence="1" key="1">
    <citation type="submission" date="2020-11" db="EMBL/GenBank/DDBJ databases">
        <title>Nocardia NEAU-351.nov., a novel actinomycete isolated from the cow dung.</title>
        <authorList>
            <person name="Zhang X."/>
        </authorList>
    </citation>
    <scope>NUCLEOTIDE SEQUENCE</scope>
    <source>
        <strain evidence="1">NEAU-351</strain>
    </source>
</reference>
<sequence>MRRSSGVTYLDQTALAGQLEQLRSGGGPRALIEPKDFDSKKFGILFRVAERLYPALWSDELQRGNAIEKMLHEAIKSLPDEKLPSTPDDSTVTWQEAALIMYDLMEFDKDVETEIGTAKFRYAGLGWHVSRKSGFYYERDTFKRYVNGPMREKLAAILLAAEVEGGMTNPQNSETPDVRAAVTESSPLRQTGEYALSIGIVNGPVFNGGNHEVKQTFNYGYRGRGDRWDES</sequence>
<gene>
    <name evidence="1" type="ORF">IT779_27060</name>
</gene>
<keyword evidence="2" id="KW-1185">Reference proteome</keyword>
<dbReference type="RefSeq" id="WP_196152261.1">
    <property type="nucleotide sequence ID" value="NZ_JADMLG010000013.1"/>
</dbReference>
<organism evidence="1 2">
    <name type="scientific">Nocardia bovistercoris</name>
    <dbReference type="NCBI Taxonomy" id="2785916"/>
    <lineage>
        <taxon>Bacteria</taxon>
        <taxon>Bacillati</taxon>
        <taxon>Actinomycetota</taxon>
        <taxon>Actinomycetes</taxon>
        <taxon>Mycobacteriales</taxon>
        <taxon>Nocardiaceae</taxon>
        <taxon>Nocardia</taxon>
    </lineage>
</organism>
<protein>
    <submittedName>
        <fullName evidence="1">Uncharacterized protein</fullName>
    </submittedName>
</protein>